<dbReference type="AlphaFoldDB" id="A0A1G6QE90"/>
<evidence type="ECO:0000313" key="5">
    <source>
        <dbReference type="Proteomes" id="UP000182100"/>
    </source>
</evidence>
<dbReference type="GO" id="GO:0003677">
    <property type="term" value="F:DNA binding"/>
    <property type="evidence" value="ECO:0007669"/>
    <property type="project" value="UniProtKB-KW"/>
</dbReference>
<evidence type="ECO:0000256" key="1">
    <source>
        <dbReference type="ARBA" id="ARBA00023125"/>
    </source>
</evidence>
<evidence type="ECO:0000256" key="2">
    <source>
        <dbReference type="SAM" id="MobiDB-lite"/>
    </source>
</evidence>
<dbReference type="RefSeq" id="WP_074994350.1">
    <property type="nucleotide sequence ID" value="NZ_FMZK01000004.1"/>
</dbReference>
<organism evidence="4 5">
    <name type="scientific">Streptomyces prasinopilosus</name>
    <dbReference type="NCBI Taxonomy" id="67344"/>
    <lineage>
        <taxon>Bacteria</taxon>
        <taxon>Bacillati</taxon>
        <taxon>Actinomycetota</taxon>
        <taxon>Actinomycetes</taxon>
        <taxon>Kitasatosporales</taxon>
        <taxon>Streptomycetaceae</taxon>
        <taxon>Streptomyces</taxon>
    </lineage>
</organism>
<dbReference type="STRING" id="67344.SAMN05216505_10469"/>
<accession>A0A1G6QE90</accession>
<evidence type="ECO:0000259" key="3">
    <source>
        <dbReference type="PROSITE" id="PS50943"/>
    </source>
</evidence>
<dbReference type="SUPFAM" id="SSF47413">
    <property type="entry name" value="lambda repressor-like DNA-binding domains"/>
    <property type="match status" value="1"/>
</dbReference>
<protein>
    <submittedName>
        <fullName evidence="4">Transcriptional regulator, contains XRE-family HTH domain</fullName>
    </submittedName>
</protein>
<dbReference type="InterPro" id="IPR010982">
    <property type="entry name" value="Lambda_DNA-bd_dom_sf"/>
</dbReference>
<dbReference type="Gene3D" id="1.10.260.40">
    <property type="entry name" value="lambda repressor-like DNA-binding domains"/>
    <property type="match status" value="1"/>
</dbReference>
<dbReference type="GO" id="GO:0003700">
    <property type="term" value="F:DNA-binding transcription factor activity"/>
    <property type="evidence" value="ECO:0007669"/>
    <property type="project" value="TreeGrafter"/>
</dbReference>
<dbReference type="PANTHER" id="PTHR46797:SF1">
    <property type="entry name" value="METHYLPHOSPHONATE SYNTHASE"/>
    <property type="match status" value="1"/>
</dbReference>
<dbReference type="InterPro" id="IPR050807">
    <property type="entry name" value="TransReg_Diox_bact_type"/>
</dbReference>
<dbReference type="Proteomes" id="UP000182100">
    <property type="component" value="Unassembled WGS sequence"/>
</dbReference>
<keyword evidence="1" id="KW-0238">DNA-binding</keyword>
<feature type="domain" description="HTH cro/C1-type" evidence="3">
    <location>
        <begin position="13"/>
        <end position="67"/>
    </location>
</feature>
<gene>
    <name evidence="4" type="ORF">SAMN05216505_10469</name>
</gene>
<keyword evidence="5" id="KW-1185">Reference proteome</keyword>
<evidence type="ECO:0000313" key="4">
    <source>
        <dbReference type="EMBL" id="SDC89997.1"/>
    </source>
</evidence>
<proteinExistence type="predicted"/>
<sequence>MASLNVGNLGDYLREQRRNAQLSLRQLADAAGVSNPYLSQIERGLRKPSAEVLQQVAKALRISAETLYVRAGILDAERDRDDVETRAVILADLTLTERQKQVLLQIYESFRKENGFVGPEGGETTGSAGGVDAVDAVGSVDAVGGAGAARGAGVPDDEEAPDATDGSGGGAGIRRRGRRGGGGASAGRRAPSSGKGGPSAERRPRKAGGTDTDTDPQQTAG</sequence>
<name>A0A1G6QE90_9ACTN</name>
<dbReference type="PROSITE" id="PS50943">
    <property type="entry name" value="HTH_CROC1"/>
    <property type="match status" value="1"/>
</dbReference>
<dbReference type="SMART" id="SM00530">
    <property type="entry name" value="HTH_XRE"/>
    <property type="match status" value="1"/>
</dbReference>
<dbReference type="EMBL" id="FMZK01000004">
    <property type="protein sequence ID" value="SDC89997.1"/>
    <property type="molecule type" value="Genomic_DNA"/>
</dbReference>
<feature type="region of interest" description="Disordered" evidence="2">
    <location>
        <begin position="146"/>
        <end position="221"/>
    </location>
</feature>
<reference evidence="5" key="1">
    <citation type="submission" date="2016-10" db="EMBL/GenBank/DDBJ databases">
        <authorList>
            <person name="Varghese N."/>
            <person name="Submissions S."/>
        </authorList>
    </citation>
    <scope>NUCLEOTIDE SEQUENCE [LARGE SCALE GENOMIC DNA]</scope>
    <source>
        <strain evidence="5">CGMCC 4.3504</strain>
    </source>
</reference>
<dbReference type="CDD" id="cd00093">
    <property type="entry name" value="HTH_XRE"/>
    <property type="match status" value="1"/>
</dbReference>
<dbReference type="Pfam" id="PF01381">
    <property type="entry name" value="HTH_3"/>
    <property type="match status" value="1"/>
</dbReference>
<dbReference type="InterPro" id="IPR001387">
    <property type="entry name" value="Cro/C1-type_HTH"/>
</dbReference>
<dbReference type="GO" id="GO:0005829">
    <property type="term" value="C:cytosol"/>
    <property type="evidence" value="ECO:0007669"/>
    <property type="project" value="TreeGrafter"/>
</dbReference>
<dbReference type="PANTHER" id="PTHR46797">
    <property type="entry name" value="HTH-TYPE TRANSCRIPTIONAL REGULATOR"/>
    <property type="match status" value="1"/>
</dbReference>